<evidence type="ECO:0000256" key="9">
    <source>
        <dbReference type="ARBA" id="ARBA00023136"/>
    </source>
</evidence>
<evidence type="ECO:0000256" key="6">
    <source>
        <dbReference type="ARBA" id="ARBA00022692"/>
    </source>
</evidence>
<dbReference type="Proteomes" id="UP000054698">
    <property type="component" value="Unassembled WGS sequence"/>
</dbReference>
<feature type="domain" description="T2SS protein K second SAM-like" evidence="12">
    <location>
        <begin position="210"/>
        <end position="251"/>
    </location>
</feature>
<evidence type="ECO:0000259" key="12">
    <source>
        <dbReference type="Pfam" id="PF03934"/>
    </source>
</evidence>
<feature type="signal peptide" evidence="11">
    <location>
        <begin position="1"/>
        <end position="25"/>
    </location>
</feature>
<evidence type="ECO:0000259" key="13">
    <source>
        <dbReference type="Pfam" id="PF21687"/>
    </source>
</evidence>
<keyword evidence="6" id="KW-0812">Transmembrane</keyword>
<dbReference type="InterPro" id="IPR049031">
    <property type="entry name" value="T2SSK_SAM-like_1st"/>
</dbReference>
<dbReference type="PANTHER" id="PTHR38831:SF1">
    <property type="entry name" value="TYPE II SECRETION SYSTEM PROTEIN K-RELATED"/>
    <property type="match status" value="1"/>
</dbReference>
<keyword evidence="7" id="KW-0653">Protein transport</keyword>
<feature type="chain" id="PRO_5033246146" description="Type II secretion system protein K" evidence="11">
    <location>
        <begin position="26"/>
        <end position="313"/>
    </location>
</feature>
<sequence length="313" mass="35239">MLNIAKNKGSALISALFIMTLVAIAATAMSTRLQLDIYRTRLTINSDKLYLASQALSFWAMDKLTAKKTSFLVGDIYGKVSNFPTKLQKLYPEALIEGGLYDLQARFNLNNLTDKKYQALFLQLLESISSQMTPDERKELTLATTNWVMPYQPGIGNEFFSYYLRKKPGYYPSQQPMQSVSELRLIKGVSAKLYQRLFPYVIALPESTPINVNTAPKQLLMTLGNGLNEEQVHELLAARGKKGISDLKAIYPILEKLNIRSDQITIESQYFMTIATVRIGDLSLVNYTIMKRNKDKQGKMSALILGESLNTHG</sequence>
<evidence type="ECO:0000313" key="15">
    <source>
        <dbReference type="EMBL" id="SPX59795.1"/>
    </source>
</evidence>
<feature type="domain" description="T2SS protein K first SAM-like" evidence="13">
    <location>
        <begin position="105"/>
        <end position="206"/>
    </location>
</feature>
<dbReference type="EMBL" id="LNYB01000016">
    <property type="protein sequence ID" value="KTD03182.1"/>
    <property type="molecule type" value="Genomic_DNA"/>
</dbReference>
<dbReference type="SUPFAM" id="SSF158544">
    <property type="entry name" value="GspK insert domain-like"/>
    <property type="match status" value="1"/>
</dbReference>
<evidence type="ECO:0000313" key="14">
    <source>
        <dbReference type="EMBL" id="KTD03182.1"/>
    </source>
</evidence>
<reference evidence="14 16" key="1">
    <citation type="submission" date="2015-11" db="EMBL/GenBank/DDBJ databases">
        <title>Genomic analysis of 38 Legionella species identifies large and diverse effector repertoires.</title>
        <authorList>
            <person name="Burstein D."/>
            <person name="Amaro F."/>
            <person name="Zusman T."/>
            <person name="Lifshitz Z."/>
            <person name="Cohen O."/>
            <person name="Gilbert J.A."/>
            <person name="Pupko T."/>
            <person name="Shuman H.A."/>
            <person name="Segal G."/>
        </authorList>
    </citation>
    <scope>NUCLEOTIDE SEQUENCE [LARGE SCALE GENOMIC DNA]</scope>
    <source>
        <strain evidence="14 16">WO-44C</strain>
    </source>
</reference>
<dbReference type="PIRSF" id="PIRSF002786">
    <property type="entry name" value="XcpX"/>
    <property type="match status" value="1"/>
</dbReference>
<evidence type="ECO:0000256" key="4">
    <source>
        <dbReference type="ARBA" id="ARBA00022475"/>
    </source>
</evidence>
<dbReference type="NCBIfam" id="NF037980">
    <property type="entry name" value="T2SS_GspK"/>
    <property type="match status" value="1"/>
</dbReference>
<dbReference type="STRING" id="453.Lfee_0538"/>
<reference evidence="15 17" key="2">
    <citation type="submission" date="2018-06" db="EMBL/GenBank/DDBJ databases">
        <authorList>
            <consortium name="Pathogen Informatics"/>
            <person name="Doyle S."/>
        </authorList>
    </citation>
    <scope>NUCLEOTIDE SEQUENCE [LARGE SCALE GENOMIC DNA]</scope>
    <source>
        <strain evidence="15 17">NCTC12022</strain>
    </source>
</reference>
<dbReference type="AlphaFoldDB" id="A0A0W0U528"/>
<evidence type="ECO:0000256" key="8">
    <source>
        <dbReference type="ARBA" id="ARBA00022989"/>
    </source>
</evidence>
<keyword evidence="3 10" id="KW-0813">Transport</keyword>
<dbReference type="InterPro" id="IPR038072">
    <property type="entry name" value="GspK_central_sf"/>
</dbReference>
<dbReference type="Pfam" id="PF21687">
    <property type="entry name" value="T2SSK_1st"/>
    <property type="match status" value="1"/>
</dbReference>
<comment type="subcellular location">
    <subcellularLocation>
        <location evidence="1 10">Cell inner membrane</location>
    </subcellularLocation>
</comment>
<organism evidence="14 16">
    <name type="scientific">Legionella feeleii</name>
    <dbReference type="NCBI Taxonomy" id="453"/>
    <lineage>
        <taxon>Bacteria</taxon>
        <taxon>Pseudomonadati</taxon>
        <taxon>Pseudomonadota</taxon>
        <taxon>Gammaproteobacteria</taxon>
        <taxon>Legionellales</taxon>
        <taxon>Legionellaceae</taxon>
        <taxon>Legionella</taxon>
    </lineage>
</organism>
<name>A0A0W0U528_9GAMM</name>
<dbReference type="GO" id="GO:0009306">
    <property type="term" value="P:protein secretion"/>
    <property type="evidence" value="ECO:0007669"/>
    <property type="project" value="InterPro"/>
</dbReference>
<dbReference type="RefSeq" id="WP_156413352.1">
    <property type="nucleotide sequence ID" value="NZ_CAAAHT010000036.1"/>
</dbReference>
<keyword evidence="5 10" id="KW-0997">Cell inner membrane</keyword>
<accession>A0A0W0U528</accession>
<evidence type="ECO:0000256" key="5">
    <source>
        <dbReference type="ARBA" id="ARBA00022519"/>
    </source>
</evidence>
<dbReference type="Gene3D" id="1.10.40.60">
    <property type="entry name" value="EpsJ-like"/>
    <property type="match status" value="2"/>
</dbReference>
<dbReference type="PANTHER" id="PTHR38831">
    <property type="entry name" value="TYPE II SECRETION SYSTEM PROTEIN K"/>
    <property type="match status" value="1"/>
</dbReference>
<keyword evidence="9 10" id="KW-0472">Membrane</keyword>
<keyword evidence="16" id="KW-1185">Reference proteome</keyword>
<evidence type="ECO:0000256" key="3">
    <source>
        <dbReference type="ARBA" id="ARBA00022448"/>
    </source>
</evidence>
<dbReference type="EMBL" id="UASS01000002">
    <property type="protein sequence ID" value="SPX59795.1"/>
    <property type="molecule type" value="Genomic_DNA"/>
</dbReference>
<dbReference type="PATRIC" id="fig|453.4.peg.585"/>
<gene>
    <name evidence="14" type="primary">lspK</name>
    <name evidence="14" type="ORF">Lfee_0538</name>
    <name evidence="15" type="ORF">NCTC12022_00506</name>
</gene>
<evidence type="ECO:0000256" key="1">
    <source>
        <dbReference type="ARBA" id="ARBA00004533"/>
    </source>
</evidence>
<keyword evidence="8" id="KW-1133">Transmembrane helix</keyword>
<proteinExistence type="inferred from homology"/>
<protein>
    <recommendedName>
        <fullName evidence="10">Type II secretion system protein K</fullName>
    </recommendedName>
</protein>
<dbReference type="Pfam" id="PF03934">
    <property type="entry name" value="T2SSK"/>
    <property type="match status" value="1"/>
</dbReference>
<comment type="similarity">
    <text evidence="2 10">Belongs to the GSP K family.</text>
</comment>
<evidence type="ECO:0000256" key="7">
    <source>
        <dbReference type="ARBA" id="ARBA00022927"/>
    </source>
</evidence>
<dbReference type="Gene3D" id="3.30.1300.30">
    <property type="entry name" value="GSPII I/J protein-like"/>
    <property type="match status" value="1"/>
</dbReference>
<evidence type="ECO:0000256" key="10">
    <source>
        <dbReference type="PIRNR" id="PIRNR002786"/>
    </source>
</evidence>
<keyword evidence="11" id="KW-0732">Signal</keyword>
<evidence type="ECO:0000313" key="16">
    <source>
        <dbReference type="Proteomes" id="UP000054698"/>
    </source>
</evidence>
<keyword evidence="4 10" id="KW-1003">Cell membrane</keyword>
<evidence type="ECO:0000256" key="2">
    <source>
        <dbReference type="ARBA" id="ARBA00007246"/>
    </source>
</evidence>
<evidence type="ECO:0000256" key="11">
    <source>
        <dbReference type="SAM" id="SignalP"/>
    </source>
</evidence>
<dbReference type="Proteomes" id="UP000251942">
    <property type="component" value="Unassembled WGS sequence"/>
</dbReference>
<dbReference type="OrthoDB" id="9788973at2"/>
<dbReference type="InterPro" id="IPR005628">
    <property type="entry name" value="GspK"/>
</dbReference>
<dbReference type="InterPro" id="IPR049179">
    <property type="entry name" value="T2SSK_SAM-like_2nd"/>
</dbReference>
<evidence type="ECO:0000313" key="17">
    <source>
        <dbReference type="Proteomes" id="UP000251942"/>
    </source>
</evidence>
<dbReference type="GO" id="GO:0005886">
    <property type="term" value="C:plasma membrane"/>
    <property type="evidence" value="ECO:0007669"/>
    <property type="project" value="UniProtKB-SubCell"/>
</dbReference>